<proteinExistence type="predicted"/>
<comment type="caution">
    <text evidence="1">The sequence shown here is derived from an EMBL/GenBank/DDBJ whole genome shotgun (WGS) entry which is preliminary data.</text>
</comment>
<dbReference type="InterPro" id="IPR037027">
    <property type="entry name" value="YqgF/RNaseH-like_dom_sf"/>
</dbReference>
<gene>
    <name evidence="1" type="ORF">LWI28_004134</name>
</gene>
<dbReference type="GO" id="GO:0000967">
    <property type="term" value="P:rRNA 5'-end processing"/>
    <property type="evidence" value="ECO:0007669"/>
    <property type="project" value="TreeGrafter"/>
</dbReference>
<dbReference type="InterPro" id="IPR005227">
    <property type="entry name" value="YqgF"/>
</dbReference>
<evidence type="ECO:0000313" key="2">
    <source>
        <dbReference type="Proteomes" id="UP001064489"/>
    </source>
</evidence>
<dbReference type="EMBL" id="JAJSOW010000001">
    <property type="protein sequence ID" value="KAI9200200.1"/>
    <property type="molecule type" value="Genomic_DNA"/>
</dbReference>
<name>A0AAD5JSH7_ACENE</name>
<reference evidence="1" key="1">
    <citation type="journal article" date="2022" name="Plant J.">
        <title>Strategies of tolerance reflected in two North American maple genomes.</title>
        <authorList>
            <person name="McEvoy S.L."/>
            <person name="Sezen U.U."/>
            <person name="Trouern-Trend A."/>
            <person name="McMahon S.M."/>
            <person name="Schaberg P.G."/>
            <person name="Yang J."/>
            <person name="Wegrzyn J.L."/>
            <person name="Swenson N.G."/>
        </authorList>
    </citation>
    <scope>NUCLEOTIDE SEQUENCE</scope>
    <source>
        <strain evidence="1">91603</strain>
    </source>
</reference>
<dbReference type="SUPFAM" id="SSF53098">
    <property type="entry name" value="Ribonuclease H-like"/>
    <property type="match status" value="1"/>
</dbReference>
<dbReference type="PANTHER" id="PTHR33317:SF1">
    <property type="entry name" value="POLYNUCLEOTIDYL TRANSFERASE, RIBONUCLEASE H-LIKE SUPERFAMILY PROTEIN"/>
    <property type="match status" value="1"/>
</dbReference>
<dbReference type="InterPro" id="IPR012337">
    <property type="entry name" value="RNaseH-like_sf"/>
</dbReference>
<evidence type="ECO:0000313" key="1">
    <source>
        <dbReference type="EMBL" id="KAI9200200.1"/>
    </source>
</evidence>
<keyword evidence="2" id="KW-1185">Reference proteome</keyword>
<dbReference type="Gene3D" id="3.30.420.140">
    <property type="entry name" value="YqgF/RNase H-like domain"/>
    <property type="match status" value="1"/>
</dbReference>
<dbReference type="Proteomes" id="UP001064489">
    <property type="component" value="Chromosome 9"/>
</dbReference>
<dbReference type="Pfam" id="PF03652">
    <property type="entry name" value="RuvX"/>
    <property type="match status" value="1"/>
</dbReference>
<sequence>MRKNKGYQSGSVKSSLEIGAQVGSPPLYDLKQKMKYVEPLKLYQELIKKNVMTSMPYEWHRLLCLDISNKYLHLAVSNPENTISMPLRPMHRQEHNMDLIADKFRTLISDYNLAGFIVHFPFDLNPTKPDLTIARQQVRNFVKDLRKTRKLRGLKYAYWDDLATLKNMDFAFKHHLEFMFEHLNLSVEESKEIMDKFAATRVLQAYLHCVNLVGEIDKEKVYLVGRVSDEYPQADDPLLQESEI</sequence>
<reference evidence="1" key="2">
    <citation type="submission" date="2023-02" db="EMBL/GenBank/DDBJ databases">
        <authorList>
            <person name="Swenson N.G."/>
            <person name="Wegrzyn J.L."/>
            <person name="Mcevoy S.L."/>
        </authorList>
    </citation>
    <scope>NUCLEOTIDE SEQUENCE</scope>
    <source>
        <strain evidence="1">91603</strain>
        <tissue evidence="1">Leaf</tissue>
    </source>
</reference>
<dbReference type="PANTHER" id="PTHR33317">
    <property type="entry name" value="POLYNUCLEOTIDYL TRANSFERASE, RIBONUCLEASE H-LIKE SUPERFAMILY PROTEIN"/>
    <property type="match status" value="1"/>
</dbReference>
<organism evidence="1 2">
    <name type="scientific">Acer negundo</name>
    <name type="common">Box elder</name>
    <dbReference type="NCBI Taxonomy" id="4023"/>
    <lineage>
        <taxon>Eukaryota</taxon>
        <taxon>Viridiplantae</taxon>
        <taxon>Streptophyta</taxon>
        <taxon>Embryophyta</taxon>
        <taxon>Tracheophyta</taxon>
        <taxon>Spermatophyta</taxon>
        <taxon>Magnoliopsida</taxon>
        <taxon>eudicotyledons</taxon>
        <taxon>Gunneridae</taxon>
        <taxon>Pentapetalae</taxon>
        <taxon>rosids</taxon>
        <taxon>malvids</taxon>
        <taxon>Sapindales</taxon>
        <taxon>Sapindaceae</taxon>
        <taxon>Hippocastanoideae</taxon>
        <taxon>Acereae</taxon>
        <taxon>Acer</taxon>
    </lineage>
</organism>
<dbReference type="AlphaFoldDB" id="A0AAD5JSH7"/>
<accession>A0AAD5JSH7</accession>
<protein>
    <submittedName>
        <fullName evidence="1">Uncharacterized protein</fullName>
    </submittedName>
</protein>